<dbReference type="Proteomes" id="UP000002258">
    <property type="component" value="Chromosome 2"/>
</dbReference>
<evidence type="ECO:0000256" key="2">
    <source>
        <dbReference type="ARBA" id="ARBA00022801"/>
    </source>
</evidence>
<dbReference type="SUPFAM" id="SSF52141">
    <property type="entry name" value="Uracil-DNA glycosylase-like"/>
    <property type="match status" value="1"/>
</dbReference>
<evidence type="ECO:0000313" key="5">
    <source>
        <dbReference type="EMBL" id="ABN64607.2"/>
    </source>
</evidence>
<dbReference type="STRING" id="322104.A3LQ36"/>
<dbReference type="PANTHER" id="PTHR12159:SF9">
    <property type="entry name" value="G_T MISMATCH-SPECIFIC THYMINE DNA GLYCOSYLASE"/>
    <property type="match status" value="1"/>
</dbReference>
<evidence type="ECO:0000259" key="4">
    <source>
        <dbReference type="Pfam" id="PF03167"/>
    </source>
</evidence>
<dbReference type="EMBL" id="CP000496">
    <property type="protein sequence ID" value="ABN64607.2"/>
    <property type="molecule type" value="Genomic_DNA"/>
</dbReference>
<dbReference type="HOGENOM" id="CLU_042829_1_0_1"/>
<accession>A3LQ36</accession>
<name>A3LQ36_PICST</name>
<dbReference type="PANTHER" id="PTHR12159">
    <property type="entry name" value="G/T AND G/U MISMATCH-SPECIFIC DNA GLYCOSYLASE"/>
    <property type="match status" value="1"/>
</dbReference>
<proteinExistence type="predicted"/>
<dbReference type="CDD" id="cd10028">
    <property type="entry name" value="UDG-F2_TDG_MUG"/>
    <property type="match status" value="1"/>
</dbReference>
<keyword evidence="1" id="KW-0227">DNA damage</keyword>
<dbReference type="GO" id="GO:0008263">
    <property type="term" value="F:pyrimidine-specific mismatch base pair DNA N-glycosylase activity"/>
    <property type="evidence" value="ECO:0007669"/>
    <property type="project" value="TreeGrafter"/>
</dbReference>
<dbReference type="InterPro" id="IPR036895">
    <property type="entry name" value="Uracil-DNA_glycosylase-like_sf"/>
</dbReference>
<keyword evidence="6" id="KW-1185">Reference proteome</keyword>
<dbReference type="GO" id="GO:0004844">
    <property type="term" value="F:uracil DNA N-glycosylase activity"/>
    <property type="evidence" value="ECO:0007669"/>
    <property type="project" value="TreeGrafter"/>
</dbReference>
<dbReference type="GO" id="GO:0006285">
    <property type="term" value="P:base-excision repair, AP site formation"/>
    <property type="evidence" value="ECO:0007669"/>
    <property type="project" value="InterPro"/>
</dbReference>
<dbReference type="Gene3D" id="3.40.470.10">
    <property type="entry name" value="Uracil-DNA glycosylase-like domain"/>
    <property type="match status" value="1"/>
</dbReference>
<protein>
    <recommendedName>
        <fullName evidence="4">Uracil-DNA glycosylase-like domain-containing protein</fullName>
    </recommendedName>
</protein>
<dbReference type="OrthoDB" id="565731at2759"/>
<dbReference type="InterPro" id="IPR015637">
    <property type="entry name" value="MUG/TDG"/>
</dbReference>
<dbReference type="InParanoid" id="A3LQ36"/>
<keyword evidence="2" id="KW-0378">Hydrolase</keyword>
<evidence type="ECO:0000256" key="1">
    <source>
        <dbReference type="ARBA" id="ARBA00022763"/>
    </source>
</evidence>
<dbReference type="AlphaFoldDB" id="A3LQ36"/>
<gene>
    <name evidence="5" type="ORF">PICST_55251</name>
</gene>
<dbReference type="OMA" id="MCVVGKS"/>
<keyword evidence="3" id="KW-0234">DNA repair</keyword>
<evidence type="ECO:0000313" key="6">
    <source>
        <dbReference type="Proteomes" id="UP000002258"/>
    </source>
</evidence>
<evidence type="ECO:0000256" key="3">
    <source>
        <dbReference type="ARBA" id="ARBA00023204"/>
    </source>
</evidence>
<organism evidence="5 6">
    <name type="scientific">Scheffersomyces stipitis (strain ATCC 58785 / CBS 6054 / NBRC 10063 / NRRL Y-11545)</name>
    <name type="common">Yeast</name>
    <name type="synonym">Pichia stipitis</name>
    <dbReference type="NCBI Taxonomy" id="322104"/>
    <lineage>
        <taxon>Eukaryota</taxon>
        <taxon>Fungi</taxon>
        <taxon>Dikarya</taxon>
        <taxon>Ascomycota</taxon>
        <taxon>Saccharomycotina</taxon>
        <taxon>Pichiomycetes</taxon>
        <taxon>Debaryomycetaceae</taxon>
        <taxon>Scheffersomyces</taxon>
    </lineage>
</organism>
<dbReference type="Pfam" id="PF03167">
    <property type="entry name" value="UDG"/>
    <property type="match status" value="1"/>
</dbReference>
<dbReference type="KEGG" id="pic:PICST_55251"/>
<dbReference type="eggNOG" id="KOG4120">
    <property type="taxonomic scope" value="Eukaryota"/>
</dbReference>
<dbReference type="RefSeq" id="XP_001382636.2">
    <property type="nucleotide sequence ID" value="XM_001382599.1"/>
</dbReference>
<dbReference type="GeneID" id="4837434"/>
<dbReference type="InterPro" id="IPR005122">
    <property type="entry name" value="Uracil-DNA_glycosylase-like"/>
</dbReference>
<sequence>MSDKLKSLQAFRFKDKDAEKVVANSEKIQKRVKPTSNTYPEQYKDVRPSLVENLTLLFIGFNPGMESSLQQHHYAHFSNLFWKLFNQSGLLLQCLGVLDPQYLSHNYDNDELLQVLVKDGTTYAKPEHDYELIKYKIGFTDLILRCTRTAQELPMAEKLANVPRLIDEFNMSSSKHIVFIGKGIWEVIVKYVEVELGIKKVKLSKETFMWGLQDSQNSRLYALVLKKFQSKISADSKVFVFPNTSGLVGSLKYEEKLKLWQDLADVISKT</sequence>
<reference evidence="5 6" key="1">
    <citation type="journal article" date="2007" name="Nat. Biotechnol.">
        <title>Genome sequence of the lignocellulose-bioconverting and xylose-fermenting yeast Pichia stipitis.</title>
        <authorList>
            <person name="Jeffries T.W."/>
            <person name="Grigoriev I.V."/>
            <person name="Grimwood J."/>
            <person name="Laplaza J.M."/>
            <person name="Aerts A."/>
            <person name="Salamov A."/>
            <person name="Schmutz J."/>
            <person name="Lindquist E."/>
            <person name="Dehal P."/>
            <person name="Shapiro H."/>
            <person name="Jin Y.S."/>
            <person name="Passoth V."/>
            <person name="Richardson P.M."/>
        </authorList>
    </citation>
    <scope>NUCLEOTIDE SEQUENCE [LARGE SCALE GENOMIC DNA]</scope>
    <source>
        <strain evidence="6">ATCC 58785 / CBS 6054 / NBRC 10063 / NRRL Y-11545</strain>
    </source>
</reference>
<feature type="domain" description="Uracil-DNA glycosylase-like" evidence="4">
    <location>
        <begin position="53"/>
        <end position="263"/>
    </location>
</feature>